<dbReference type="PANTHER" id="PTHR24220">
    <property type="entry name" value="IMPORT ATP-BINDING PROTEIN"/>
    <property type="match status" value="1"/>
</dbReference>
<dbReference type="GO" id="GO:0016887">
    <property type="term" value="F:ATP hydrolysis activity"/>
    <property type="evidence" value="ECO:0007669"/>
    <property type="project" value="InterPro"/>
</dbReference>
<dbReference type="SMART" id="SM00382">
    <property type="entry name" value="AAA"/>
    <property type="match status" value="1"/>
</dbReference>
<dbReference type="Pfam" id="PF00005">
    <property type="entry name" value="ABC_tran"/>
    <property type="match status" value="1"/>
</dbReference>
<feature type="domain" description="ABC transporter" evidence="3">
    <location>
        <begin position="5"/>
        <end position="247"/>
    </location>
</feature>
<dbReference type="EMBL" id="ATBP01000144">
    <property type="protein sequence ID" value="ETR72475.1"/>
    <property type="molecule type" value="Genomic_DNA"/>
</dbReference>
<reference evidence="5" key="1">
    <citation type="submission" date="2012-11" db="EMBL/GenBank/DDBJ databases">
        <authorList>
            <person name="Lucero-Rivera Y.E."/>
            <person name="Tovar-Ramirez D."/>
        </authorList>
    </citation>
    <scope>NUCLEOTIDE SEQUENCE [LARGE SCALE GENOMIC DNA]</scope>
    <source>
        <strain evidence="5">Araruama</strain>
    </source>
</reference>
<gene>
    <name evidence="4" type="ORF">OMM_01696</name>
</gene>
<name>A0A1V1PCR9_9BACT</name>
<evidence type="ECO:0000313" key="5">
    <source>
        <dbReference type="Proteomes" id="UP000189670"/>
    </source>
</evidence>
<dbReference type="InterPro" id="IPR003439">
    <property type="entry name" value="ABC_transporter-like_ATP-bd"/>
</dbReference>
<organism evidence="4 5">
    <name type="scientific">Candidatus Magnetoglobus multicellularis str. Araruama</name>
    <dbReference type="NCBI Taxonomy" id="890399"/>
    <lineage>
        <taxon>Bacteria</taxon>
        <taxon>Pseudomonadati</taxon>
        <taxon>Thermodesulfobacteriota</taxon>
        <taxon>Desulfobacteria</taxon>
        <taxon>Desulfobacterales</taxon>
        <taxon>Desulfobacteraceae</taxon>
        <taxon>Candidatus Magnetoglobus</taxon>
    </lineage>
</organism>
<dbReference type="InterPro" id="IPR015854">
    <property type="entry name" value="ABC_transpr_LolD-like"/>
</dbReference>
<keyword evidence="1" id="KW-0547">Nucleotide-binding</keyword>
<accession>A0A1V1PCR9</accession>
<dbReference type="PROSITE" id="PS00211">
    <property type="entry name" value="ABC_TRANSPORTER_1"/>
    <property type="match status" value="1"/>
</dbReference>
<dbReference type="Gene3D" id="3.40.50.300">
    <property type="entry name" value="P-loop containing nucleotide triphosphate hydrolases"/>
    <property type="match status" value="1"/>
</dbReference>
<sequence>METYCHLKNVTFERKAHHKSFIIQIIDMKLPATNATHQQKIPIVGESGAGKSTLLNGLAVMMKPASGKIIWTIKGKQYCFSTQQWKEHQAVYCRKSLFGFAFQDSTLTPHMTVAQNLIYPQRINGISRKDSEKKAFLVLQKVLRDNENVENMMSKYPYQHLSGGERQRVSLAQAMINDPKVLFADEPTGNLDINTRQIVMDSIFEWVEEQSDRLLVWVTHHENDPKNAGVTKHLWVNQQSCQWKEVGS</sequence>
<evidence type="ECO:0000256" key="2">
    <source>
        <dbReference type="ARBA" id="ARBA00022840"/>
    </source>
</evidence>
<proteinExistence type="predicted"/>
<evidence type="ECO:0000313" key="4">
    <source>
        <dbReference type="EMBL" id="ETR72475.1"/>
    </source>
</evidence>
<dbReference type="GO" id="GO:0005886">
    <property type="term" value="C:plasma membrane"/>
    <property type="evidence" value="ECO:0007669"/>
    <property type="project" value="TreeGrafter"/>
</dbReference>
<dbReference type="AlphaFoldDB" id="A0A1V1PCR9"/>
<evidence type="ECO:0000259" key="3">
    <source>
        <dbReference type="PROSITE" id="PS50893"/>
    </source>
</evidence>
<dbReference type="InterPro" id="IPR027417">
    <property type="entry name" value="P-loop_NTPase"/>
</dbReference>
<dbReference type="SUPFAM" id="SSF52540">
    <property type="entry name" value="P-loop containing nucleoside triphosphate hydrolases"/>
    <property type="match status" value="1"/>
</dbReference>
<comment type="caution">
    <text evidence="4">The sequence shown here is derived from an EMBL/GenBank/DDBJ whole genome shotgun (WGS) entry which is preliminary data.</text>
</comment>
<dbReference type="PROSITE" id="PS50893">
    <property type="entry name" value="ABC_TRANSPORTER_2"/>
    <property type="match status" value="1"/>
</dbReference>
<keyword evidence="2" id="KW-0067">ATP-binding</keyword>
<evidence type="ECO:0000256" key="1">
    <source>
        <dbReference type="ARBA" id="ARBA00022741"/>
    </source>
</evidence>
<dbReference type="PANTHER" id="PTHR24220:SF692">
    <property type="entry name" value="ABC TRANSPORTER DOMAIN-CONTAINING PROTEIN"/>
    <property type="match status" value="1"/>
</dbReference>
<dbReference type="GO" id="GO:0022857">
    <property type="term" value="F:transmembrane transporter activity"/>
    <property type="evidence" value="ECO:0007669"/>
    <property type="project" value="TreeGrafter"/>
</dbReference>
<dbReference type="GO" id="GO:0005524">
    <property type="term" value="F:ATP binding"/>
    <property type="evidence" value="ECO:0007669"/>
    <property type="project" value="UniProtKB-KW"/>
</dbReference>
<dbReference type="Proteomes" id="UP000189670">
    <property type="component" value="Unassembled WGS sequence"/>
</dbReference>
<protein>
    <submittedName>
        <fullName evidence="4">ABC transporter</fullName>
    </submittedName>
</protein>
<dbReference type="InterPro" id="IPR003593">
    <property type="entry name" value="AAA+_ATPase"/>
</dbReference>
<dbReference type="InterPro" id="IPR017871">
    <property type="entry name" value="ABC_transporter-like_CS"/>
</dbReference>